<dbReference type="PRINTS" id="PR00039">
    <property type="entry name" value="HTHLYSR"/>
</dbReference>
<dbReference type="FunFam" id="1.10.10.10:FF:000001">
    <property type="entry name" value="LysR family transcriptional regulator"/>
    <property type="match status" value="1"/>
</dbReference>
<evidence type="ECO:0000256" key="1">
    <source>
        <dbReference type="ARBA" id="ARBA00009437"/>
    </source>
</evidence>
<organism evidence="6 7">
    <name type="scientific">Bordetella bronchiseptica (strain ATCC BAA-588 / NCTC 13252 / RB50)</name>
    <name type="common">Alcaligenes bronchisepticus</name>
    <dbReference type="NCBI Taxonomy" id="257310"/>
    <lineage>
        <taxon>Bacteria</taxon>
        <taxon>Pseudomonadati</taxon>
        <taxon>Pseudomonadota</taxon>
        <taxon>Betaproteobacteria</taxon>
        <taxon>Burkholderiales</taxon>
        <taxon>Alcaligenaceae</taxon>
        <taxon>Bordetella</taxon>
    </lineage>
</organism>
<keyword evidence="2" id="KW-0805">Transcription regulation</keyword>
<dbReference type="SUPFAM" id="SSF46785">
    <property type="entry name" value="Winged helix' DNA-binding domain"/>
    <property type="match status" value="1"/>
</dbReference>
<dbReference type="PANTHER" id="PTHR30537">
    <property type="entry name" value="HTH-TYPE TRANSCRIPTIONAL REGULATOR"/>
    <property type="match status" value="1"/>
</dbReference>
<evidence type="ECO:0000259" key="5">
    <source>
        <dbReference type="PROSITE" id="PS50931"/>
    </source>
</evidence>
<dbReference type="PROSITE" id="PS50931">
    <property type="entry name" value="HTH_LYSR"/>
    <property type="match status" value="1"/>
</dbReference>
<evidence type="ECO:0000256" key="3">
    <source>
        <dbReference type="ARBA" id="ARBA00023125"/>
    </source>
</evidence>
<feature type="domain" description="HTH lysR-type" evidence="5">
    <location>
        <begin position="6"/>
        <end position="63"/>
    </location>
</feature>
<dbReference type="GO" id="GO:0006351">
    <property type="term" value="P:DNA-templated transcription"/>
    <property type="evidence" value="ECO:0007669"/>
    <property type="project" value="TreeGrafter"/>
</dbReference>
<dbReference type="GO" id="GO:0003700">
    <property type="term" value="F:DNA-binding transcription factor activity"/>
    <property type="evidence" value="ECO:0007669"/>
    <property type="project" value="InterPro"/>
</dbReference>
<dbReference type="KEGG" id="bbr:BB1041"/>
<dbReference type="GeneID" id="56480290"/>
<evidence type="ECO:0000256" key="2">
    <source>
        <dbReference type="ARBA" id="ARBA00023015"/>
    </source>
</evidence>
<dbReference type="HOGENOM" id="CLU_039613_37_2_4"/>
<dbReference type="Pfam" id="PF00126">
    <property type="entry name" value="HTH_1"/>
    <property type="match status" value="1"/>
</dbReference>
<dbReference type="InterPro" id="IPR058163">
    <property type="entry name" value="LysR-type_TF_proteobact-type"/>
</dbReference>
<dbReference type="Pfam" id="PF03466">
    <property type="entry name" value="LysR_substrate"/>
    <property type="match status" value="1"/>
</dbReference>
<sequence length="296" mass="31919">MKTANPPLVSLRAFVAVARHESFTQAAGTLGITQGAVSHHVATLETYADCRLFDRRGSTVALTPAGLQLYEAVKDAMSTIELTMQLLVQRGHRHDRLKVRTSMPSFAMTLVVPHLGTYSAAHGVQVDLITSLAPPQPQDEFDVLISRDLSLPGTESWELAREELICVGAPAVADAHREQSARHWPMVAARSRPDLIATWALVHDIAPDAINVVATYDHLFLAVTSAIGGTGFLVAPQLLVLDHLGAGTLVPSADPPIASGASYVAYVNAHSPHVQQARQFCRWLKNTLRNRGKAPA</sequence>
<dbReference type="InterPro" id="IPR000847">
    <property type="entry name" value="LysR_HTH_N"/>
</dbReference>
<dbReference type="GO" id="GO:0043565">
    <property type="term" value="F:sequence-specific DNA binding"/>
    <property type="evidence" value="ECO:0007669"/>
    <property type="project" value="TreeGrafter"/>
</dbReference>
<comment type="similarity">
    <text evidence="1">Belongs to the LysR transcriptional regulatory family.</text>
</comment>
<name>A0A0H3LNL1_BORBR</name>
<dbReference type="Proteomes" id="UP000001027">
    <property type="component" value="Chromosome"/>
</dbReference>
<protein>
    <submittedName>
        <fullName evidence="6">LysR-family transcriptional regulator</fullName>
    </submittedName>
</protein>
<dbReference type="InterPro" id="IPR036388">
    <property type="entry name" value="WH-like_DNA-bd_sf"/>
</dbReference>
<dbReference type="PANTHER" id="PTHR30537:SF74">
    <property type="entry name" value="HTH-TYPE TRANSCRIPTIONAL REGULATOR TRPI"/>
    <property type="match status" value="1"/>
</dbReference>
<gene>
    <name evidence="6" type="ordered locus">BB1041</name>
</gene>
<keyword evidence="3" id="KW-0238">DNA-binding</keyword>
<evidence type="ECO:0000313" key="7">
    <source>
        <dbReference type="Proteomes" id="UP000001027"/>
    </source>
</evidence>
<keyword evidence="4" id="KW-0804">Transcription</keyword>
<dbReference type="EMBL" id="BX640440">
    <property type="protein sequence ID" value="CAE31540.1"/>
    <property type="molecule type" value="Genomic_DNA"/>
</dbReference>
<dbReference type="Gene3D" id="3.40.190.10">
    <property type="entry name" value="Periplasmic binding protein-like II"/>
    <property type="match status" value="2"/>
</dbReference>
<proteinExistence type="inferred from homology"/>
<dbReference type="InterPro" id="IPR036390">
    <property type="entry name" value="WH_DNA-bd_sf"/>
</dbReference>
<evidence type="ECO:0000313" key="6">
    <source>
        <dbReference type="EMBL" id="CAE31540.1"/>
    </source>
</evidence>
<dbReference type="RefSeq" id="WP_003808771.1">
    <property type="nucleotide sequence ID" value="NC_002927.3"/>
</dbReference>
<dbReference type="AlphaFoldDB" id="A0A0H3LNL1"/>
<evidence type="ECO:0000256" key="4">
    <source>
        <dbReference type="ARBA" id="ARBA00023163"/>
    </source>
</evidence>
<accession>A0A0H3LNL1</accession>
<dbReference type="Gene3D" id="1.10.10.10">
    <property type="entry name" value="Winged helix-like DNA-binding domain superfamily/Winged helix DNA-binding domain"/>
    <property type="match status" value="1"/>
</dbReference>
<dbReference type="SUPFAM" id="SSF53850">
    <property type="entry name" value="Periplasmic binding protein-like II"/>
    <property type="match status" value="1"/>
</dbReference>
<dbReference type="InterPro" id="IPR005119">
    <property type="entry name" value="LysR_subst-bd"/>
</dbReference>
<dbReference type="eggNOG" id="COG0583">
    <property type="taxonomic scope" value="Bacteria"/>
</dbReference>
<reference evidence="6 7" key="1">
    <citation type="journal article" date="2003" name="Nat. Genet.">
        <title>Comparative analysis of the genome sequences of Bordetella pertussis, Bordetella parapertussis and Bordetella bronchiseptica.</title>
        <authorList>
            <person name="Parkhill J."/>
            <person name="Sebaihia M."/>
            <person name="Preston A."/>
            <person name="Murphy L.D."/>
            <person name="Thomson N.R."/>
            <person name="Harris D.E."/>
            <person name="Holden M.T.G."/>
            <person name="Churcher C.M."/>
            <person name="Bentley S.D."/>
            <person name="Mungall K.L."/>
            <person name="Cerdeno-Tarraga A.-M."/>
            <person name="Temple L."/>
            <person name="James K.D."/>
            <person name="Harris B."/>
            <person name="Quail M.A."/>
            <person name="Achtman M."/>
            <person name="Atkin R."/>
            <person name="Baker S."/>
            <person name="Basham D."/>
            <person name="Bason N."/>
            <person name="Cherevach I."/>
            <person name="Chillingworth T."/>
            <person name="Collins M."/>
            <person name="Cronin A."/>
            <person name="Davis P."/>
            <person name="Doggett J."/>
            <person name="Feltwell T."/>
            <person name="Goble A."/>
            <person name="Hamlin N."/>
            <person name="Hauser H."/>
            <person name="Holroyd S."/>
            <person name="Jagels K."/>
            <person name="Leather S."/>
            <person name="Moule S."/>
            <person name="Norberczak H."/>
            <person name="O'Neil S."/>
            <person name="Ormond D."/>
            <person name="Price C."/>
            <person name="Rabbinowitsch E."/>
            <person name="Rutter S."/>
            <person name="Sanders M."/>
            <person name="Saunders D."/>
            <person name="Seeger K."/>
            <person name="Sharp S."/>
            <person name="Simmonds M."/>
            <person name="Skelton J."/>
            <person name="Squares R."/>
            <person name="Squares S."/>
            <person name="Stevens K."/>
            <person name="Unwin L."/>
            <person name="Whitehead S."/>
            <person name="Barrell B.G."/>
            <person name="Maskell D.J."/>
        </authorList>
    </citation>
    <scope>NUCLEOTIDE SEQUENCE [LARGE SCALE GENOMIC DNA]</scope>
    <source>
        <strain evidence="6 7">ATCC BAA-588 / NCTC 13252 / RB50</strain>
    </source>
</reference>